<dbReference type="SUPFAM" id="SSF56672">
    <property type="entry name" value="DNA/RNA polymerases"/>
    <property type="match status" value="1"/>
</dbReference>
<dbReference type="EMBL" id="MJEQ01001928">
    <property type="protein sequence ID" value="OIT28865.1"/>
    <property type="molecule type" value="Genomic_DNA"/>
</dbReference>
<dbReference type="AlphaFoldDB" id="A0A314KHQ3"/>
<dbReference type="STRING" id="49451.A0A314KHQ3"/>
<accession>A0A314KHQ3</accession>
<gene>
    <name evidence="1" type="primary">POLX_89</name>
    <name evidence="1" type="ORF">A4A49_63925</name>
</gene>
<proteinExistence type="predicted"/>
<evidence type="ECO:0000313" key="1">
    <source>
        <dbReference type="EMBL" id="OIT28865.1"/>
    </source>
</evidence>
<dbReference type="PANTHER" id="PTHR11439:SF455">
    <property type="entry name" value="RLK (RECEPTOR-LIKE PROTEIN KINASE) 8, PUTATIVE-RELATED"/>
    <property type="match status" value="1"/>
</dbReference>
<evidence type="ECO:0000313" key="2">
    <source>
        <dbReference type="Proteomes" id="UP000187609"/>
    </source>
</evidence>
<name>A0A314KHQ3_NICAT</name>
<dbReference type="CDD" id="cd09272">
    <property type="entry name" value="RNase_HI_RT_Ty1"/>
    <property type="match status" value="1"/>
</dbReference>
<feature type="non-terminal residue" evidence="1">
    <location>
        <position position="151"/>
    </location>
</feature>
<reference evidence="1" key="1">
    <citation type="submission" date="2016-11" db="EMBL/GenBank/DDBJ databases">
        <title>The genome of Nicotiana attenuata.</title>
        <authorList>
            <person name="Xu S."/>
            <person name="Brockmoeller T."/>
            <person name="Gaquerel E."/>
            <person name="Navarro A."/>
            <person name="Kuhl H."/>
            <person name="Gase K."/>
            <person name="Ling Z."/>
            <person name="Zhou W."/>
            <person name="Kreitzer C."/>
            <person name="Stanke M."/>
            <person name="Tang H."/>
            <person name="Lyons E."/>
            <person name="Pandey P."/>
            <person name="Pandey S.P."/>
            <person name="Timmermann B."/>
            <person name="Baldwin I.T."/>
        </authorList>
    </citation>
    <scope>NUCLEOTIDE SEQUENCE [LARGE SCALE GENOMIC DNA]</scope>
    <source>
        <strain evidence="1">UT</strain>
    </source>
</reference>
<comment type="caution">
    <text evidence="1">The sequence shown here is derived from an EMBL/GenBank/DDBJ whole genome shotgun (WGS) entry which is preliminary data.</text>
</comment>
<dbReference type="PANTHER" id="PTHR11439">
    <property type="entry name" value="GAG-POL-RELATED RETROTRANSPOSON"/>
    <property type="match status" value="1"/>
</dbReference>
<keyword evidence="2" id="KW-1185">Reference proteome</keyword>
<dbReference type="Gramene" id="OIT28865">
    <property type="protein sequence ID" value="OIT28865"/>
    <property type="gene ID" value="A4A49_63925"/>
</dbReference>
<feature type="non-terminal residue" evidence="1">
    <location>
        <position position="1"/>
    </location>
</feature>
<organism evidence="1 2">
    <name type="scientific">Nicotiana attenuata</name>
    <name type="common">Coyote tobacco</name>
    <dbReference type="NCBI Taxonomy" id="49451"/>
    <lineage>
        <taxon>Eukaryota</taxon>
        <taxon>Viridiplantae</taxon>
        <taxon>Streptophyta</taxon>
        <taxon>Embryophyta</taxon>
        <taxon>Tracheophyta</taxon>
        <taxon>Spermatophyta</taxon>
        <taxon>Magnoliopsida</taxon>
        <taxon>eudicotyledons</taxon>
        <taxon>Gunneridae</taxon>
        <taxon>Pentapetalae</taxon>
        <taxon>asterids</taxon>
        <taxon>lamiids</taxon>
        <taxon>Solanales</taxon>
        <taxon>Solanaceae</taxon>
        <taxon>Nicotianoideae</taxon>
        <taxon>Nicotianeae</taxon>
        <taxon>Nicotiana</taxon>
    </lineage>
</organism>
<dbReference type="InterPro" id="IPR043502">
    <property type="entry name" value="DNA/RNA_pol_sf"/>
</dbReference>
<protein>
    <submittedName>
        <fullName evidence="1">Retrovirus-related pol polyprotein from transposon tnt 1-94</fullName>
    </submittedName>
</protein>
<sequence>FSDVDWAGCAITRRSTTGLCVILGANCISWSLKKQHTVAKSSAEAEYRALAALAAEVTWIVHLLHHVGVLLASPPVLYSDNISALHLSSNPILHARTKHVKLDYHFIREKVTSGAMVTKYVPSLNQVADIFTKALTKQQYQFLRSKLGVVS</sequence>
<dbReference type="Proteomes" id="UP000187609">
    <property type="component" value="Unassembled WGS sequence"/>
</dbReference>